<dbReference type="InParanoid" id="A0A136JK44"/>
<dbReference type="EMBL" id="KQ964245">
    <property type="protein sequence ID" value="KXJ97528.1"/>
    <property type="molecule type" value="Genomic_DNA"/>
</dbReference>
<dbReference type="Proteomes" id="UP000070501">
    <property type="component" value="Unassembled WGS sequence"/>
</dbReference>
<accession>A0A136JK44</accession>
<organism evidence="1 2">
    <name type="scientific">Microdochium bolleyi</name>
    <dbReference type="NCBI Taxonomy" id="196109"/>
    <lineage>
        <taxon>Eukaryota</taxon>
        <taxon>Fungi</taxon>
        <taxon>Dikarya</taxon>
        <taxon>Ascomycota</taxon>
        <taxon>Pezizomycotina</taxon>
        <taxon>Sordariomycetes</taxon>
        <taxon>Xylariomycetidae</taxon>
        <taxon>Xylariales</taxon>
        <taxon>Microdochiaceae</taxon>
        <taxon>Microdochium</taxon>
    </lineage>
</organism>
<evidence type="ECO:0000313" key="2">
    <source>
        <dbReference type="Proteomes" id="UP000070501"/>
    </source>
</evidence>
<gene>
    <name evidence="1" type="ORF">Micbo1qcDRAFT_156433</name>
</gene>
<keyword evidence="2" id="KW-1185">Reference proteome</keyword>
<evidence type="ECO:0000313" key="1">
    <source>
        <dbReference type="EMBL" id="KXJ97528.1"/>
    </source>
</evidence>
<name>A0A136JK44_9PEZI</name>
<sequence>MRGQQAPSGHCDSQLHQLLQLQIPATVIFPSLELHSPPGHVWLPVPSHTSSLIHQILSDSQPEQ</sequence>
<proteinExistence type="predicted"/>
<protein>
    <submittedName>
        <fullName evidence="1">Uncharacterized protein</fullName>
    </submittedName>
</protein>
<reference evidence="2" key="1">
    <citation type="submission" date="2016-02" db="EMBL/GenBank/DDBJ databases">
        <title>Draft genome sequence of Microdochium bolleyi, a fungal endophyte of beachgrass.</title>
        <authorList>
            <consortium name="DOE Joint Genome Institute"/>
            <person name="David A.S."/>
            <person name="May G."/>
            <person name="Haridas S."/>
            <person name="Lim J."/>
            <person name="Wang M."/>
            <person name="Labutti K."/>
            <person name="Lipzen A."/>
            <person name="Barry K."/>
            <person name="Grigoriev I.V."/>
        </authorList>
    </citation>
    <scope>NUCLEOTIDE SEQUENCE [LARGE SCALE GENOMIC DNA]</scope>
    <source>
        <strain evidence="2">J235TASD1</strain>
    </source>
</reference>
<dbReference type="AlphaFoldDB" id="A0A136JK44"/>
<feature type="non-terminal residue" evidence="1">
    <location>
        <position position="64"/>
    </location>
</feature>